<feature type="repeat" description="ANK" evidence="3">
    <location>
        <begin position="1815"/>
        <end position="1847"/>
    </location>
</feature>
<reference evidence="5" key="1">
    <citation type="journal article" date="2023" name="Mol. Phylogenet. Evol.">
        <title>Genome-scale phylogeny and comparative genomics of the fungal order Sordariales.</title>
        <authorList>
            <person name="Hensen N."/>
            <person name="Bonometti L."/>
            <person name="Westerberg I."/>
            <person name="Brannstrom I.O."/>
            <person name="Guillou S."/>
            <person name="Cros-Aarteil S."/>
            <person name="Calhoun S."/>
            <person name="Haridas S."/>
            <person name="Kuo A."/>
            <person name="Mondo S."/>
            <person name="Pangilinan J."/>
            <person name="Riley R."/>
            <person name="LaButti K."/>
            <person name="Andreopoulos B."/>
            <person name="Lipzen A."/>
            <person name="Chen C."/>
            <person name="Yan M."/>
            <person name="Daum C."/>
            <person name="Ng V."/>
            <person name="Clum A."/>
            <person name="Steindorff A."/>
            <person name="Ohm R.A."/>
            <person name="Martin F."/>
            <person name="Silar P."/>
            <person name="Natvig D.O."/>
            <person name="Lalanne C."/>
            <person name="Gautier V."/>
            <person name="Ament-Velasquez S.L."/>
            <person name="Kruys A."/>
            <person name="Hutchinson M.I."/>
            <person name="Powell A.J."/>
            <person name="Barry K."/>
            <person name="Miller A.N."/>
            <person name="Grigoriev I.V."/>
            <person name="Debuchy R."/>
            <person name="Gladieux P."/>
            <person name="Hiltunen Thoren M."/>
            <person name="Johannesson H."/>
        </authorList>
    </citation>
    <scope>NUCLEOTIDE SEQUENCE</scope>
    <source>
        <strain evidence="5">PSN324</strain>
    </source>
</reference>
<feature type="repeat" description="ANK" evidence="3">
    <location>
        <begin position="1580"/>
        <end position="1617"/>
    </location>
</feature>
<evidence type="ECO:0000313" key="5">
    <source>
        <dbReference type="EMBL" id="KAK4465296.1"/>
    </source>
</evidence>
<evidence type="ECO:0000256" key="2">
    <source>
        <dbReference type="ARBA" id="ARBA00023043"/>
    </source>
</evidence>
<dbReference type="PRINTS" id="PR01415">
    <property type="entry name" value="ANKYRIN"/>
</dbReference>
<dbReference type="InterPro" id="IPR002110">
    <property type="entry name" value="Ankyrin_rpt"/>
</dbReference>
<dbReference type="EMBL" id="MU864940">
    <property type="protein sequence ID" value="KAK4465296.1"/>
    <property type="molecule type" value="Genomic_DNA"/>
</dbReference>
<dbReference type="InterPro" id="IPR051165">
    <property type="entry name" value="Multifunctional_ANK_Repeat"/>
</dbReference>
<evidence type="ECO:0000256" key="3">
    <source>
        <dbReference type="PROSITE-ProRule" id="PRU00023"/>
    </source>
</evidence>
<dbReference type="SUPFAM" id="SSF48403">
    <property type="entry name" value="Ankyrin repeat"/>
    <property type="match status" value="3"/>
</dbReference>
<accession>A0AAV9HX35</accession>
<dbReference type="Proteomes" id="UP001321749">
    <property type="component" value="Unassembled WGS sequence"/>
</dbReference>
<dbReference type="PANTHER" id="PTHR24123:SF33">
    <property type="entry name" value="PROTEIN HOS4"/>
    <property type="match status" value="1"/>
</dbReference>
<dbReference type="SMART" id="SM00248">
    <property type="entry name" value="ANK"/>
    <property type="match status" value="17"/>
</dbReference>
<reference evidence="5" key="2">
    <citation type="submission" date="2023-06" db="EMBL/GenBank/DDBJ databases">
        <authorList>
            <consortium name="Lawrence Berkeley National Laboratory"/>
            <person name="Mondo S.J."/>
            <person name="Hensen N."/>
            <person name="Bonometti L."/>
            <person name="Westerberg I."/>
            <person name="Brannstrom I.O."/>
            <person name="Guillou S."/>
            <person name="Cros-Aarteil S."/>
            <person name="Calhoun S."/>
            <person name="Haridas S."/>
            <person name="Kuo A."/>
            <person name="Pangilinan J."/>
            <person name="Riley R."/>
            <person name="Labutti K."/>
            <person name="Andreopoulos B."/>
            <person name="Lipzen A."/>
            <person name="Chen C."/>
            <person name="Yanf M."/>
            <person name="Daum C."/>
            <person name="Ng V."/>
            <person name="Clum A."/>
            <person name="Steindorff A."/>
            <person name="Ohm R."/>
            <person name="Martin F."/>
            <person name="Silar P."/>
            <person name="Natvig D."/>
            <person name="Lalanne C."/>
            <person name="Gautier V."/>
            <person name="Ament-Velasquez S.L."/>
            <person name="Kruys A."/>
            <person name="Hutchinson M.I."/>
            <person name="Powell A.J."/>
            <person name="Barry K."/>
            <person name="Miller A.N."/>
            <person name="Grigoriev I.V."/>
            <person name="Debuchy R."/>
            <person name="Gladieux P."/>
            <person name="Thoren M.H."/>
            <person name="Johannesson H."/>
        </authorList>
    </citation>
    <scope>NUCLEOTIDE SEQUENCE</scope>
    <source>
        <strain evidence="5">PSN324</strain>
    </source>
</reference>
<name>A0AAV9HX35_9PEZI</name>
<dbReference type="PROSITE" id="PS50088">
    <property type="entry name" value="ANK_REPEAT"/>
    <property type="match status" value="7"/>
</dbReference>
<feature type="compositionally biased region" description="Polar residues" evidence="4">
    <location>
        <begin position="1135"/>
        <end position="1144"/>
    </location>
</feature>
<proteinExistence type="predicted"/>
<evidence type="ECO:0000256" key="1">
    <source>
        <dbReference type="ARBA" id="ARBA00022737"/>
    </source>
</evidence>
<feature type="repeat" description="ANK" evidence="3">
    <location>
        <begin position="1092"/>
        <end position="1112"/>
    </location>
</feature>
<comment type="caution">
    <text evidence="5">The sequence shown here is derived from an EMBL/GenBank/DDBJ whole genome shotgun (WGS) entry which is preliminary data.</text>
</comment>
<dbReference type="InterPro" id="IPR036770">
    <property type="entry name" value="Ankyrin_rpt-contain_sf"/>
</dbReference>
<feature type="repeat" description="ANK" evidence="3">
    <location>
        <begin position="1419"/>
        <end position="1451"/>
    </location>
</feature>
<keyword evidence="2 3" id="KW-0040">ANK repeat</keyword>
<protein>
    <submittedName>
        <fullName evidence="5">Ankyrin repeat-containing domain protein</fullName>
    </submittedName>
</protein>
<gene>
    <name evidence="5" type="ORF">QBC42DRAFT_195005</name>
</gene>
<feature type="repeat" description="ANK" evidence="3">
    <location>
        <begin position="1059"/>
        <end position="1091"/>
    </location>
</feature>
<evidence type="ECO:0000313" key="6">
    <source>
        <dbReference type="Proteomes" id="UP001321749"/>
    </source>
</evidence>
<feature type="region of interest" description="Disordered" evidence="4">
    <location>
        <begin position="683"/>
        <end position="718"/>
    </location>
</feature>
<feature type="region of interest" description="Disordered" evidence="4">
    <location>
        <begin position="1123"/>
        <end position="1154"/>
    </location>
</feature>
<organism evidence="5 6">
    <name type="scientific">Cladorrhinum samala</name>
    <dbReference type="NCBI Taxonomy" id="585594"/>
    <lineage>
        <taxon>Eukaryota</taxon>
        <taxon>Fungi</taxon>
        <taxon>Dikarya</taxon>
        <taxon>Ascomycota</taxon>
        <taxon>Pezizomycotina</taxon>
        <taxon>Sordariomycetes</taxon>
        <taxon>Sordariomycetidae</taxon>
        <taxon>Sordariales</taxon>
        <taxon>Podosporaceae</taxon>
        <taxon>Cladorrhinum</taxon>
    </lineage>
</organism>
<dbReference type="Pfam" id="PF12796">
    <property type="entry name" value="Ank_2"/>
    <property type="match status" value="5"/>
</dbReference>
<feature type="compositionally biased region" description="Basic and acidic residues" evidence="4">
    <location>
        <begin position="683"/>
        <end position="692"/>
    </location>
</feature>
<evidence type="ECO:0000256" key="4">
    <source>
        <dbReference type="SAM" id="MobiDB-lite"/>
    </source>
</evidence>
<keyword evidence="1" id="KW-0677">Repeat</keyword>
<keyword evidence="6" id="KW-1185">Reference proteome</keyword>
<dbReference type="Gene3D" id="1.25.40.20">
    <property type="entry name" value="Ankyrin repeat-containing domain"/>
    <property type="match status" value="5"/>
</dbReference>
<dbReference type="PANTHER" id="PTHR24123">
    <property type="entry name" value="ANKYRIN REPEAT-CONTAINING"/>
    <property type="match status" value="1"/>
</dbReference>
<feature type="repeat" description="ANK" evidence="3">
    <location>
        <begin position="1386"/>
        <end position="1418"/>
    </location>
</feature>
<dbReference type="PROSITE" id="PS50297">
    <property type="entry name" value="ANK_REP_REGION"/>
    <property type="match status" value="7"/>
</dbReference>
<feature type="repeat" description="ANK" evidence="3">
    <location>
        <begin position="1353"/>
        <end position="1385"/>
    </location>
</feature>
<sequence>MDVYADLHPPAFSLPGVLNKADVGWAGPAKTVIVVVHGFTGYEPSDRPAWAWDWLPTDNNISTFIPYKYTPADLVTKEAPSNALEREARKLLKDISPDTSYLYTFKAHGIGGAIVKKALVISYKERIFQNILGSTQAIMFFGTPCRGTFERSLDSIVLDMLEENYQGILEGDSLSAAVNRLSREIEAIEHEFSSISHLVSILNCYQSSESTGSPWRSIVTEESAKFELDNEVTLSCNQPLRDLGRIMSRQESSHFRRHLTNSATINWAVTRRCLDLLMSAGLKGPETNGQLWLHPWSPEITDRCINTFELKDWASASASDRRILRITSTGALATESRVPGPNLRQGGDLMEGIGPATILNSVSRAIATLPEATWTQLPPSEQEPIITGTGAGMTDAARMTSLCARLLWQLIYQQPRAFLYMRHHLPNLTDAAHSGRENWKLRAIWQCLRTVLHAPLGVSLYGFLWIDSGPLGGAFLKRIVTATSRTDSQLRLVLILGCEVAESLRDAGIPFDTLDLGLPVGGLEEISSTVAASTRPPPRGTSEVKLQLLLAVLEASSRSDAQLTFAVLVWVAFAYRPMTLEELVVVLALHKAVVSQDPPDSLGDWIPRSNFNCDFLVSRPRLLDEFVALDNGRLFLRMCYADVRKFLEAHSDEYLAPGVTPHLYMGRGCIMALRLYSATALSPDRDGREGKNKPAATPQNDAADVVPPATDTGKTVKQADEDADIELWEWERGLLRVFDYAAHRWIKHYRLAHADKQGDSQSDPLYAGFVAEEQNVDQWLSLCNRFHPLPFCLEADPDHAICLAASDSALKLFLDPRKINDLEILHRLALRPSNISGIGRLLVYAAERADRELLSTILSSEKGMAGMDTEALLRAIATLPRGSEYDRLRAETFGHPGTVQPENLEMLSRTQLAAQAIGNHETAAALRDELLSSRYRHTEELESWVANALDYALEYEDTDIVESLLQHYDDETKADYGAEHDLQTCHWTPIHRIAVSGAGLSIIGQDALPKLHSPASIDAYAPDQYTALFIASAFGYADLVEYLLDPGNGSNINYVNGPLGRTALHAASYHGHSKTTRVLLEHGADVTICDLEGNFPLHLAIQQGHVEVSEMLARQFSSRLPAEASEAPGAVQDSPAANSGTAQGKGNDGESYADTVDLEDSNSVLMMCSPVNRANEEGANAFFSAVEMDVRSVSQILLARDADPNIIDYRNIMALHMAARSGAVELIQSLLSKHALLNPVEGADALRPVHYACYRGHADAVRTLAASEECDLLAEDRWGRTPLAAACVVGRLAVVKVLHDHYLDNKALRVRALLAAAENGHLSVASYLLDRGAPVDDISLNALDNNGGIENKVSCSALHAAVNGGQTRIVRLLLLHGASPTTTITGGIQPLHIACQVGSLDAVKLLVDMGAPLEAEMETGDTPLLQAIANLHARVVGYLLERGARMRIPSAMLPLLPPILAQNSSTLLALVCVPPSTPCAIDMDLVRVLLRFYKQGKHEDGLTAPQAVMLALKSRSHEVLESVVNIWVGMGPERGPTSDPTVIQGLRWAIRHSDKRAVELILRSPLGRACVNDLGSNHEKSYTPLHVAICELEDELEAEKIVRLLLDAGADASIDAGIYGTPLSAACAKGKFKIARILLEDENLPDDFASYASGKYKTPIQAAIIAGQPGADTVELLNLLHARGAHPSVIGGEFYTALHAAAYVAAPPEVVSWLISKDPLMGLRQDPMGRLPLHIAFCRAREWQQVEPRADSSSSVLARLWSRTVSKVKDAQGRCGLHYAVLAATPDPIAGAIRILNTKRGEKGVKKYLNSPDIDGWTPLHWACRQPNRAIIEVLLRHGADQRIATKIDSWTPRRIAVFHGFQDYLDLFFPDQGVDAEEKAAKRVEDKACKACFVGLCGEYYSCTSECDFDLCFKCGKNAQSLHDHTVCLVSLG</sequence>